<dbReference type="OrthoDB" id="1279at2"/>
<accession>A0A1I6T780</accession>
<dbReference type="Proteomes" id="UP000199139">
    <property type="component" value="Unassembled WGS sequence"/>
</dbReference>
<dbReference type="RefSeq" id="WP_089854441.1">
    <property type="nucleotide sequence ID" value="NZ_BJWJ01000011.1"/>
</dbReference>
<dbReference type="AlphaFoldDB" id="A0A1I6T780"/>
<dbReference type="STRING" id="306541.SAMN05421668_11320"/>
<proteinExistence type="predicted"/>
<feature type="domain" description="RNA-binding protein KhpB N-terminal" evidence="1">
    <location>
        <begin position="5"/>
        <end position="56"/>
    </location>
</feature>
<gene>
    <name evidence="2" type="ORF">HMI01_13350</name>
    <name evidence="3" type="ORF">SAMN05421668_11320</name>
</gene>
<dbReference type="EMBL" id="FPAI01000013">
    <property type="protein sequence ID" value="SFS85125.1"/>
    <property type="molecule type" value="Genomic_DNA"/>
</dbReference>
<sequence length="712" mass="79599">MTTFISKGRTVKEAIHLGLEALQLDRTQVEIEVLQIEKRGLLGIGNKDATVKLTYQLDTTVTSPNPSIKGTMPETHTSIDGMGLDDFLDYLNQASSIEEDIHEKNDKDDISQTISEASDAIHYEHHQSLSGKVWVKDGQLFVKDSEEHQPSLKLEKGLLVKKNGETIEDTFIFVKEKDEVTFFFEEASEPTEWKIVETDDKLKAELRIKPGIERQLKLKDTTPGYQVTIETVEDIVVKQTITSSDILAALTERGVIYGIDEQAIESALSSKQGGLFVIAKGEAPVDGIDGRLEEKIKTRPENDSKDNSDLSAIDYRERKKIPNVEKGQVLAIIHPAIKGKSGISVRGEDMPPRLARELKVVTQKGTIKLDNRIVANENGRPFIERRGPLVKTKVLPQMVHDGDVDLSSGNIIFRGDVEVKGDVTEGMQIQSGGHVTIHQTVNGATIRALQSIHIGGNANRSDIASGSHVDLTLQHVLSGLYHKLLDMQQMIDQIIQSPKFKNSPYKHASITSLILLVKEKRFKTLSKDIQYFNQLVANEKKYLIEEEWEEVNESLKKIFFRIPQIDVSMDTFKRLLDQMKNLIDLSAMQNNEEANLFLKNALNSRLVSAGDIMVLGRSCINSTIKAEGFVTVRGIVRGGELFAKKGCDLYEVGGQMGVRTLIKTSEEGKIRIKKVFEGTVIKVGGWTHTFEEDQEFIEASLNKEGKFHLTHH</sequence>
<dbReference type="PANTHER" id="PTHR38032:SF1">
    <property type="entry name" value="RNA-BINDING PROTEIN KHPB N-TERMINAL DOMAIN-CONTAINING PROTEIN"/>
    <property type="match status" value="1"/>
</dbReference>
<name>A0A1I6T780_9BACI</name>
<dbReference type="InterPro" id="IPR046865">
    <property type="entry name" value="FapA_b_solenoid"/>
</dbReference>
<evidence type="ECO:0000313" key="3">
    <source>
        <dbReference type="EMBL" id="SFS85125.1"/>
    </source>
</evidence>
<protein>
    <recommendedName>
        <fullName evidence="1">RNA-binding protein KhpB N-terminal domain-containing protein</fullName>
    </recommendedName>
</protein>
<dbReference type="InterPro" id="IPR032782">
    <property type="entry name" value="KhpB_N"/>
</dbReference>
<dbReference type="SMART" id="SM01245">
    <property type="entry name" value="Jag_N"/>
    <property type="match status" value="1"/>
</dbReference>
<dbReference type="InterPro" id="IPR005646">
    <property type="entry name" value="FapA"/>
</dbReference>
<dbReference type="InterPro" id="IPR046866">
    <property type="entry name" value="FapA_N"/>
</dbReference>
<organism evidence="3 4">
    <name type="scientific">Halolactibacillus miurensis</name>
    <dbReference type="NCBI Taxonomy" id="306541"/>
    <lineage>
        <taxon>Bacteria</taxon>
        <taxon>Bacillati</taxon>
        <taxon>Bacillota</taxon>
        <taxon>Bacilli</taxon>
        <taxon>Bacillales</taxon>
        <taxon>Bacillaceae</taxon>
        <taxon>Halolactibacillus</taxon>
    </lineage>
</organism>
<evidence type="ECO:0000313" key="2">
    <source>
        <dbReference type="EMBL" id="GEM04347.1"/>
    </source>
</evidence>
<dbReference type="Pfam" id="PF14804">
    <property type="entry name" value="Jag_N"/>
    <property type="match status" value="1"/>
</dbReference>
<evidence type="ECO:0000259" key="1">
    <source>
        <dbReference type="SMART" id="SM01245"/>
    </source>
</evidence>
<keyword evidence="5" id="KW-1185">Reference proteome</keyword>
<evidence type="ECO:0000313" key="4">
    <source>
        <dbReference type="Proteomes" id="UP000199139"/>
    </source>
</evidence>
<reference evidence="2 5" key="2">
    <citation type="submission" date="2019-07" db="EMBL/GenBank/DDBJ databases">
        <title>Whole genome shotgun sequence of Halolactibacillus miurensis NBRC 100873.</title>
        <authorList>
            <person name="Hosoyama A."/>
            <person name="Uohara A."/>
            <person name="Ohji S."/>
            <person name="Ichikawa N."/>
        </authorList>
    </citation>
    <scope>NUCLEOTIDE SEQUENCE [LARGE SCALE GENOMIC DNA]</scope>
    <source>
        <strain evidence="2 5">NBRC 100873</strain>
    </source>
</reference>
<reference evidence="3 4" key="1">
    <citation type="submission" date="2016-10" db="EMBL/GenBank/DDBJ databases">
        <authorList>
            <person name="de Groot N.N."/>
        </authorList>
    </citation>
    <scope>NUCLEOTIDE SEQUENCE [LARGE SCALE GENOMIC DNA]</scope>
    <source>
        <strain evidence="3 4">DSM 17074</strain>
    </source>
</reference>
<dbReference type="PANTHER" id="PTHR38032">
    <property type="entry name" value="POLYMERASE-RELATED"/>
    <property type="match status" value="1"/>
</dbReference>
<evidence type="ECO:0000313" key="5">
    <source>
        <dbReference type="Proteomes" id="UP000321773"/>
    </source>
</evidence>
<dbReference type="Proteomes" id="UP000321773">
    <property type="component" value="Unassembled WGS sequence"/>
</dbReference>
<dbReference type="Pfam" id="PF20250">
    <property type="entry name" value="FapA_N"/>
    <property type="match status" value="1"/>
</dbReference>
<dbReference type="Pfam" id="PF03961">
    <property type="entry name" value="FapA"/>
    <property type="match status" value="1"/>
</dbReference>
<dbReference type="EMBL" id="BJWJ01000011">
    <property type="protein sequence ID" value="GEM04347.1"/>
    <property type="molecule type" value="Genomic_DNA"/>
</dbReference>
<dbReference type="InterPro" id="IPR038247">
    <property type="entry name" value="Jag_N_dom_sf"/>
</dbReference>
<dbReference type="Gene3D" id="3.30.30.80">
    <property type="entry name" value="probable RNA-binding protein from clostridium symbiosum atcc 14940"/>
    <property type="match status" value="1"/>
</dbReference>